<keyword evidence="3 6" id="KW-0489">Methyltransferase</keyword>
<keyword evidence="5" id="KW-0949">S-adenosyl-L-methionine</keyword>
<dbReference type="PANTHER" id="PTHR12303:SF6">
    <property type="entry name" value="CARNOSINE N-METHYLTRANSFERASE"/>
    <property type="match status" value="1"/>
</dbReference>
<comment type="similarity">
    <text evidence="1">Belongs to the carnosine N-methyltransferase family.</text>
</comment>
<dbReference type="GO" id="GO:0032259">
    <property type="term" value="P:methylation"/>
    <property type="evidence" value="ECO:0007669"/>
    <property type="project" value="UniProtKB-KW"/>
</dbReference>
<protein>
    <recommendedName>
        <fullName evidence="2">carnosine N-methyltransferase</fullName>
        <ecNumber evidence="2">2.1.1.22</ecNumber>
    </recommendedName>
</protein>
<evidence type="ECO:0000256" key="2">
    <source>
        <dbReference type="ARBA" id="ARBA00012003"/>
    </source>
</evidence>
<sequence length="402" mass="45691">MENEEYAAIASTLRSFYTFHQWQKKQVLVPKSIKYNSLSSADQALVDFYPALLRDLAQCIDMNQSFCQTLALVAAQDWGVATPPESWPECSYTDYDKVRSTLLQMAREWSSDGAKERLATFGRLLAKAEALFPPEKRAQTRVLVPGCGLGRLVYEFVKAGFWTQGNEVSYHMLLASGFMLNRVPVASTHAVFPYVHRSSHLARRLFQVRPVYLPDESPYSLFENGGEDVGELMSMAAGSFVELYGPDQTFDSAESDQFRLSNKGSFDVVATCFFLDTAHNVLDYLRTIHHCLADSGVWINVGPLHWHFEGDSSQHMVTRNGEKVPSVMEGLELSREELFQLMDRMDFEVEEHESFDTTYSSDVRALSNFQYGTEFWVARKKAKDARNLEKDIEEARDNTEGH</sequence>
<dbReference type="KEGG" id="clus:A9F13_07g00143"/>
<dbReference type="Gene3D" id="3.40.50.150">
    <property type="entry name" value="Vaccinia Virus protein VP39"/>
    <property type="match status" value="1"/>
</dbReference>
<dbReference type="InterPro" id="IPR012901">
    <property type="entry name" value="CARME"/>
</dbReference>
<dbReference type="Proteomes" id="UP000195602">
    <property type="component" value="Unassembled WGS sequence"/>
</dbReference>
<dbReference type="InterPro" id="IPR029063">
    <property type="entry name" value="SAM-dependent_MTases_sf"/>
</dbReference>
<dbReference type="PANTHER" id="PTHR12303">
    <property type="entry name" value="CARNOSINE N-METHYLTRANSFERASE"/>
    <property type="match status" value="1"/>
</dbReference>
<dbReference type="AlphaFoldDB" id="A0AA91PZJ0"/>
<dbReference type="Pfam" id="PF07942">
    <property type="entry name" value="CARME"/>
    <property type="match status" value="1"/>
</dbReference>
<evidence type="ECO:0000313" key="6">
    <source>
        <dbReference type="EMBL" id="OVF08573.1"/>
    </source>
</evidence>
<evidence type="ECO:0000256" key="3">
    <source>
        <dbReference type="ARBA" id="ARBA00022603"/>
    </source>
</evidence>
<dbReference type="SUPFAM" id="SSF53335">
    <property type="entry name" value="S-adenosyl-L-methionine-dependent methyltransferases"/>
    <property type="match status" value="1"/>
</dbReference>
<dbReference type="EC" id="2.1.1.22" evidence="2"/>
<dbReference type="SMART" id="SM01296">
    <property type="entry name" value="N2227"/>
    <property type="match status" value="1"/>
</dbReference>
<evidence type="ECO:0000256" key="4">
    <source>
        <dbReference type="ARBA" id="ARBA00022679"/>
    </source>
</evidence>
<dbReference type="GO" id="GO:0030735">
    <property type="term" value="F:carnosine N-methyltransferase activity"/>
    <property type="evidence" value="ECO:0007669"/>
    <property type="project" value="UniProtKB-EC"/>
</dbReference>
<proteinExistence type="inferred from homology"/>
<gene>
    <name evidence="6" type="ORF">A9F13_07g00143</name>
</gene>
<evidence type="ECO:0000256" key="1">
    <source>
        <dbReference type="ARBA" id="ARBA00010086"/>
    </source>
</evidence>
<keyword evidence="4" id="KW-0808">Transferase</keyword>
<reference evidence="6 7" key="1">
    <citation type="submission" date="2017-04" db="EMBL/GenBank/DDBJ databases">
        <title>Draft genome of the yeast Clavispora lusitaniae type strain CBS 6936.</title>
        <authorList>
            <person name="Durrens P."/>
            <person name="Klopp C."/>
            <person name="Biteau N."/>
            <person name="Fitton-Ouhabi V."/>
            <person name="Dementhon K."/>
            <person name="Accoceberry I."/>
            <person name="Sherman D.J."/>
            <person name="Noel T."/>
        </authorList>
    </citation>
    <scope>NUCLEOTIDE SEQUENCE [LARGE SCALE GENOMIC DNA]</scope>
    <source>
        <strain evidence="6 7">CBS 6936</strain>
    </source>
</reference>
<comment type="caution">
    <text evidence="6">The sequence shown here is derived from an EMBL/GenBank/DDBJ whole genome shotgun (WGS) entry which is preliminary data.</text>
</comment>
<dbReference type="EMBL" id="LYUB02000007">
    <property type="protein sequence ID" value="OVF08573.1"/>
    <property type="molecule type" value="Genomic_DNA"/>
</dbReference>
<name>A0AA91PZJ0_CLALS</name>
<accession>A0AA91PZJ0</accession>
<evidence type="ECO:0000256" key="5">
    <source>
        <dbReference type="ARBA" id="ARBA00022691"/>
    </source>
</evidence>
<evidence type="ECO:0000313" key="7">
    <source>
        <dbReference type="Proteomes" id="UP000195602"/>
    </source>
</evidence>
<organism evidence="6 7">
    <name type="scientific">Clavispora lusitaniae</name>
    <name type="common">Candida lusitaniae</name>
    <dbReference type="NCBI Taxonomy" id="36911"/>
    <lineage>
        <taxon>Eukaryota</taxon>
        <taxon>Fungi</taxon>
        <taxon>Dikarya</taxon>
        <taxon>Ascomycota</taxon>
        <taxon>Saccharomycotina</taxon>
        <taxon>Pichiomycetes</taxon>
        <taxon>Metschnikowiaceae</taxon>
        <taxon>Clavispora</taxon>
    </lineage>
</organism>